<dbReference type="CDD" id="cd12087">
    <property type="entry name" value="TM_EGFR-like"/>
    <property type="match status" value="1"/>
</dbReference>
<dbReference type="Proteomes" id="UP000033647">
    <property type="component" value="Unassembled WGS sequence"/>
</dbReference>
<reference evidence="4 5" key="1">
    <citation type="submission" date="2015-03" db="EMBL/GenBank/DDBJ databases">
        <title>RNA-seq based gene annotation and comparative genomics of four Zymoseptoria species reveal species-specific pathogenicity related genes and transposable element activity.</title>
        <authorList>
            <person name="Grandaubert J."/>
            <person name="Bhattacharyya A."/>
            <person name="Stukenbrock E.H."/>
        </authorList>
    </citation>
    <scope>NUCLEOTIDE SEQUENCE [LARGE SCALE GENOMIC DNA]</scope>
    <source>
        <strain evidence="4 5">Zb18110</strain>
    </source>
</reference>
<keyword evidence="5" id="KW-1185">Reference proteome</keyword>
<keyword evidence="2" id="KW-0812">Transmembrane</keyword>
<feature type="compositionally biased region" description="Polar residues" evidence="1">
    <location>
        <begin position="179"/>
        <end position="189"/>
    </location>
</feature>
<accession>A0A0F4GWP0</accession>
<dbReference type="PROSITE" id="PS51212">
    <property type="entry name" value="WSC"/>
    <property type="match status" value="1"/>
</dbReference>
<keyword evidence="2" id="KW-1133">Transmembrane helix</keyword>
<feature type="domain" description="WSC" evidence="3">
    <location>
        <begin position="42"/>
        <end position="129"/>
    </location>
</feature>
<organism evidence="4 5">
    <name type="scientific">Zymoseptoria brevis</name>
    <dbReference type="NCBI Taxonomy" id="1047168"/>
    <lineage>
        <taxon>Eukaryota</taxon>
        <taxon>Fungi</taxon>
        <taxon>Dikarya</taxon>
        <taxon>Ascomycota</taxon>
        <taxon>Pezizomycotina</taxon>
        <taxon>Dothideomycetes</taxon>
        <taxon>Dothideomycetidae</taxon>
        <taxon>Mycosphaerellales</taxon>
        <taxon>Mycosphaerellaceae</taxon>
        <taxon>Zymoseptoria</taxon>
    </lineage>
</organism>
<dbReference type="PANTHER" id="PTHR16861:SF4">
    <property type="entry name" value="SH3 DOMAIN PROTEIN (AFU_ORTHOLOGUE AFUA_1G13610)"/>
    <property type="match status" value="1"/>
</dbReference>
<proteinExistence type="predicted"/>
<evidence type="ECO:0000313" key="4">
    <source>
        <dbReference type="EMBL" id="KJY01855.1"/>
    </source>
</evidence>
<dbReference type="EMBL" id="LAFY01000270">
    <property type="protein sequence ID" value="KJY01855.1"/>
    <property type="molecule type" value="Genomic_DNA"/>
</dbReference>
<name>A0A0F4GWP0_9PEZI</name>
<feature type="region of interest" description="Disordered" evidence="1">
    <location>
        <begin position="294"/>
        <end position="406"/>
    </location>
</feature>
<feature type="compositionally biased region" description="Low complexity" evidence="1">
    <location>
        <begin position="139"/>
        <end position="151"/>
    </location>
</feature>
<dbReference type="Pfam" id="PF01822">
    <property type="entry name" value="WSC"/>
    <property type="match status" value="1"/>
</dbReference>
<feature type="compositionally biased region" description="Polar residues" evidence="1">
    <location>
        <begin position="311"/>
        <end position="320"/>
    </location>
</feature>
<dbReference type="STRING" id="1047168.A0A0F4GWP0"/>
<comment type="caution">
    <text evidence="4">The sequence shown here is derived from an EMBL/GenBank/DDBJ whole genome shotgun (WGS) entry which is preliminary data.</text>
</comment>
<dbReference type="InterPro" id="IPR002889">
    <property type="entry name" value="WSC_carb-bd"/>
</dbReference>
<evidence type="ECO:0000259" key="3">
    <source>
        <dbReference type="PROSITE" id="PS51212"/>
    </source>
</evidence>
<feature type="region of interest" description="Disordered" evidence="1">
    <location>
        <begin position="139"/>
        <end position="189"/>
    </location>
</feature>
<dbReference type="PANTHER" id="PTHR16861">
    <property type="entry name" value="GLYCOPROTEIN 38"/>
    <property type="match status" value="1"/>
</dbReference>
<evidence type="ECO:0000256" key="2">
    <source>
        <dbReference type="SAM" id="Phobius"/>
    </source>
</evidence>
<feature type="compositionally biased region" description="Polar residues" evidence="1">
    <location>
        <begin position="371"/>
        <end position="386"/>
    </location>
</feature>
<feature type="compositionally biased region" description="Low complexity" evidence="1">
    <location>
        <begin position="262"/>
        <end position="277"/>
    </location>
</feature>
<dbReference type="AlphaFoldDB" id="A0A0F4GWP0"/>
<feature type="transmembrane region" description="Helical" evidence="2">
    <location>
        <begin position="232"/>
        <end position="255"/>
    </location>
</feature>
<dbReference type="SMART" id="SM00321">
    <property type="entry name" value="WSC"/>
    <property type="match status" value="1"/>
</dbReference>
<feature type="compositionally biased region" description="Low complexity" evidence="1">
    <location>
        <begin position="162"/>
        <end position="178"/>
    </location>
</feature>
<evidence type="ECO:0000256" key="1">
    <source>
        <dbReference type="SAM" id="MobiDB-lite"/>
    </source>
</evidence>
<gene>
    <name evidence="4" type="ORF">TI39_contig278g00009</name>
</gene>
<feature type="region of interest" description="Disordered" evidence="1">
    <location>
        <begin position="262"/>
        <end position="282"/>
    </location>
</feature>
<evidence type="ECO:0000313" key="5">
    <source>
        <dbReference type="Proteomes" id="UP000033647"/>
    </source>
</evidence>
<protein>
    <recommendedName>
        <fullName evidence="3">WSC domain-containing protein</fullName>
    </recommendedName>
</protein>
<dbReference type="OrthoDB" id="2537459at2759"/>
<keyword evidence="2" id="KW-0472">Membrane</keyword>
<sequence>MFSHRRSRQQSLASVKMHNMLPFRRFCLSLALMSASLSTSNALTQRYCSSENTGADYSAITDIYQSNGACQTTCAANYAFAVVQYQKCWCSNYIPSSQVSVGGCNQDCPGFPSEKCGNTDQGLFGYVALNRQPLGVAGASSSIQSSTAPSSTEEQETSLLATSPSSSSSSSSTPSSTPHNTRTQTPTPVTNIIMTTISGAVVTQTVTSTPVIAPGANDNISVQRSEGLSGGAIAGTVVGVLAGVALVAALIFLLCRRKRNNTATETSGTAAGSSAGSKKNMTRNVSVLSKAGLLSRGATHSMTERDDEAYTATTGGNSVRHSMLFGPSGEGVSPVSPLGSSHGEASSGSRRPSKPMVYDQRLNPSALFINPESNGSRVSMQDTQDYSRPILGVTNPDPRPSFESRM</sequence>